<dbReference type="EMBL" id="PP977194">
    <property type="protein sequence ID" value="XDJ03071.1"/>
    <property type="molecule type" value="Genomic_DNA"/>
</dbReference>
<reference evidence="1" key="1">
    <citation type="submission" date="2024-07" db="EMBL/GenBank/DDBJ databases">
        <title>Genomic characterization and preclinical evaluation of a locally isolated lytic Acinetobacter phage vB_AbaM-SPB against carbapenem-resistant Acinetobacter baumannii clinical isolate.</title>
        <authorList>
            <person name="Elshamy A.A."/>
            <person name="Saad B.T."/>
            <person name="Mabrouk S.S."/>
            <person name="Aboshanab K.M."/>
        </authorList>
    </citation>
    <scope>NUCLEOTIDE SEQUENCE</scope>
</reference>
<accession>A0AB39C8S7</accession>
<protein>
    <submittedName>
        <fullName evidence="1">Uncharacterized protein</fullName>
    </submittedName>
</protein>
<name>A0AB39C8S7_9CAUD</name>
<organism evidence="1">
    <name type="scientific">Acinetobacter phage vB_AbaM-SPB</name>
    <dbReference type="NCBI Taxonomy" id="3236747"/>
    <lineage>
        <taxon>Viruses</taxon>
        <taxon>Duplodnaviria</taxon>
        <taxon>Heunggongvirae</taxon>
        <taxon>Uroviricota</taxon>
        <taxon>Caudoviricetes</taxon>
        <taxon>Obolenskvirus</taxon>
    </lineage>
</organism>
<proteinExistence type="predicted"/>
<evidence type="ECO:0000313" key="1">
    <source>
        <dbReference type="EMBL" id="XDJ03071.1"/>
    </source>
</evidence>
<sequence>MIKIIGNLLEGNRNQTLPKENHISPNCKVTEAHINEAESSSNRLGRKNG</sequence>